<dbReference type="Proteomes" id="UP000816034">
    <property type="component" value="Unassembled WGS sequence"/>
</dbReference>
<dbReference type="AlphaFoldDB" id="A0AA88GNS6"/>
<comment type="caution">
    <text evidence="3">The sequence shown here is derived from an EMBL/GenBank/DDBJ whole genome shotgun (WGS) entry which is preliminary data.</text>
</comment>
<name>A0AA88GNS6_NAELO</name>
<keyword evidence="2" id="KW-0472">Membrane</keyword>
<sequence length="202" mass="23344">MLHPRNTLRRFEDCCSSIKNIQFMSRSHSIRRGVIMIMGSKSNMTFNSSFSPLVLHNRNFSHSSSRVLKEQTNDDSEQRLQDYQQDRKMAQEKMQNIKKELTDFLKVKFNTDKKQEKQAERIKLAQNLGNIMIIIGFIVGLVLYVGENEKKKRSDYIVEESHNTNAAEDSLTQAQGGNINAQQFLSAISSKVNKVREENQKK</sequence>
<dbReference type="GeneID" id="68098461"/>
<evidence type="ECO:0008006" key="5">
    <source>
        <dbReference type="Google" id="ProtNLM"/>
    </source>
</evidence>
<evidence type="ECO:0000313" key="4">
    <source>
        <dbReference type="Proteomes" id="UP000816034"/>
    </source>
</evidence>
<feature type="coiled-coil region" evidence="1">
    <location>
        <begin position="66"/>
        <end position="100"/>
    </location>
</feature>
<dbReference type="RefSeq" id="XP_044547302.1">
    <property type="nucleotide sequence ID" value="XM_044695820.1"/>
</dbReference>
<proteinExistence type="predicted"/>
<feature type="transmembrane region" description="Helical" evidence="2">
    <location>
        <begin position="127"/>
        <end position="146"/>
    </location>
</feature>
<dbReference type="EMBL" id="PYSW02000026">
    <property type="protein sequence ID" value="KAG2381622.1"/>
    <property type="molecule type" value="Genomic_DNA"/>
</dbReference>
<keyword evidence="1" id="KW-0175">Coiled coil</keyword>
<evidence type="ECO:0000256" key="2">
    <source>
        <dbReference type="SAM" id="Phobius"/>
    </source>
</evidence>
<protein>
    <recommendedName>
        <fullName evidence="5">Transmembrane protein</fullName>
    </recommendedName>
</protein>
<keyword evidence="4" id="KW-1185">Reference proteome</keyword>
<organism evidence="3 4">
    <name type="scientific">Naegleria lovaniensis</name>
    <name type="common">Amoeba</name>
    <dbReference type="NCBI Taxonomy" id="51637"/>
    <lineage>
        <taxon>Eukaryota</taxon>
        <taxon>Discoba</taxon>
        <taxon>Heterolobosea</taxon>
        <taxon>Tetramitia</taxon>
        <taxon>Eutetramitia</taxon>
        <taxon>Vahlkampfiidae</taxon>
        <taxon>Naegleria</taxon>
    </lineage>
</organism>
<keyword evidence="2" id="KW-1133">Transmembrane helix</keyword>
<gene>
    <name evidence="3" type="ORF">C9374_006006</name>
</gene>
<reference evidence="3 4" key="1">
    <citation type="journal article" date="2018" name="BMC Genomics">
        <title>The genome of Naegleria lovaniensis, the basis for a comparative approach to unravel pathogenicity factors of the human pathogenic amoeba N. fowleri.</title>
        <authorList>
            <person name="Liechti N."/>
            <person name="Schurch N."/>
            <person name="Bruggmann R."/>
            <person name="Wittwer M."/>
        </authorList>
    </citation>
    <scope>NUCLEOTIDE SEQUENCE [LARGE SCALE GENOMIC DNA]</scope>
    <source>
        <strain evidence="3 4">ATCC 30569</strain>
    </source>
</reference>
<evidence type="ECO:0000313" key="3">
    <source>
        <dbReference type="EMBL" id="KAG2381622.1"/>
    </source>
</evidence>
<accession>A0AA88GNS6</accession>
<keyword evidence="2" id="KW-0812">Transmembrane</keyword>
<evidence type="ECO:0000256" key="1">
    <source>
        <dbReference type="SAM" id="Coils"/>
    </source>
</evidence>